<reference evidence="2" key="1">
    <citation type="submission" date="2022-06" db="EMBL/GenBank/DDBJ databases">
        <title>Uncovering the hologenomic basis of an extraordinary plant invasion.</title>
        <authorList>
            <person name="Bieker V.C."/>
            <person name="Martin M.D."/>
            <person name="Gilbert T."/>
            <person name="Hodgins K."/>
            <person name="Battlay P."/>
            <person name="Petersen B."/>
            <person name="Wilson J."/>
        </authorList>
    </citation>
    <scope>NUCLEOTIDE SEQUENCE</scope>
    <source>
        <strain evidence="2">AA19_3_7</strain>
        <tissue evidence="2">Leaf</tissue>
    </source>
</reference>
<sequence length="56" mass="6723">MKPVVLLRLLTTIFPALLPFQHTHKIDYTFINYFGKYGDLTDEKIWDEVFLNVFFI</sequence>
<feature type="signal peptide" evidence="1">
    <location>
        <begin position="1"/>
        <end position="19"/>
    </location>
</feature>
<name>A0AAD5CAM2_AMBAR</name>
<evidence type="ECO:0000313" key="2">
    <source>
        <dbReference type="EMBL" id="KAI7738421.1"/>
    </source>
</evidence>
<keyword evidence="1" id="KW-0732">Signal</keyword>
<keyword evidence="3" id="KW-1185">Reference proteome</keyword>
<dbReference type="AlphaFoldDB" id="A0AAD5CAM2"/>
<dbReference type="Proteomes" id="UP001206925">
    <property type="component" value="Unassembled WGS sequence"/>
</dbReference>
<dbReference type="EMBL" id="JAMZMK010008814">
    <property type="protein sequence ID" value="KAI7738421.1"/>
    <property type="molecule type" value="Genomic_DNA"/>
</dbReference>
<evidence type="ECO:0000256" key="1">
    <source>
        <dbReference type="SAM" id="SignalP"/>
    </source>
</evidence>
<comment type="caution">
    <text evidence="2">The sequence shown here is derived from an EMBL/GenBank/DDBJ whole genome shotgun (WGS) entry which is preliminary data.</text>
</comment>
<organism evidence="2 3">
    <name type="scientific">Ambrosia artemisiifolia</name>
    <name type="common">Common ragweed</name>
    <dbReference type="NCBI Taxonomy" id="4212"/>
    <lineage>
        <taxon>Eukaryota</taxon>
        <taxon>Viridiplantae</taxon>
        <taxon>Streptophyta</taxon>
        <taxon>Embryophyta</taxon>
        <taxon>Tracheophyta</taxon>
        <taxon>Spermatophyta</taxon>
        <taxon>Magnoliopsida</taxon>
        <taxon>eudicotyledons</taxon>
        <taxon>Gunneridae</taxon>
        <taxon>Pentapetalae</taxon>
        <taxon>asterids</taxon>
        <taxon>campanulids</taxon>
        <taxon>Asterales</taxon>
        <taxon>Asteraceae</taxon>
        <taxon>Asteroideae</taxon>
        <taxon>Heliantheae alliance</taxon>
        <taxon>Heliantheae</taxon>
        <taxon>Ambrosia</taxon>
    </lineage>
</organism>
<evidence type="ECO:0000313" key="3">
    <source>
        <dbReference type="Proteomes" id="UP001206925"/>
    </source>
</evidence>
<proteinExistence type="predicted"/>
<protein>
    <submittedName>
        <fullName evidence="2">Uncharacterized protein</fullName>
    </submittedName>
</protein>
<gene>
    <name evidence="2" type="ORF">M8C21_022792</name>
</gene>
<accession>A0AAD5CAM2</accession>
<feature type="chain" id="PRO_5042186764" evidence="1">
    <location>
        <begin position="20"/>
        <end position="56"/>
    </location>
</feature>